<dbReference type="Pfam" id="PF07727">
    <property type="entry name" value="RVT_2"/>
    <property type="match status" value="1"/>
</dbReference>
<comment type="caution">
    <text evidence="2">The sequence shown here is derived from an EMBL/GenBank/DDBJ whole genome shotgun (WGS) entry which is preliminary data.</text>
</comment>
<accession>A0A371E7X5</accession>
<protein>
    <recommendedName>
        <fullName evidence="1">Reverse transcriptase Ty1/copia-type domain-containing protein</fullName>
    </recommendedName>
</protein>
<dbReference type="STRING" id="157652.A0A371E7X5"/>
<keyword evidence="3" id="KW-1185">Reference proteome</keyword>
<dbReference type="OrthoDB" id="1645289at2759"/>
<dbReference type="InterPro" id="IPR013103">
    <property type="entry name" value="RVT_2"/>
</dbReference>
<dbReference type="PANTHER" id="PTHR11439:SF467">
    <property type="entry name" value="INTEGRASE CATALYTIC DOMAIN-CONTAINING PROTEIN"/>
    <property type="match status" value="1"/>
</dbReference>
<sequence>MKRSPNGKIERYKARLVAKGYIAHFDLELHQMDVKTIFLNEDLVDDVYMIQSVGNEHLVCRLKKSIYGLKHASRLWYLKFDKIVTSLAFMENTANQCIYLKISGRNFIIIVLYVDDILLASSCINLLTKTKLMLSSHFDMKDLSDASIVLSIQIHHDRSRGILGLSQRGYIEKALKRFNTNSCFSCFAPMQKGDKLSKKQCRKNVIEMTSMQKVPYSFAIGSLMYTQVCTRPNIAFVVNALGRYLSNPSLGHWKADKRVTSYSNYDFLGCPDDQKSIFDFIFMMTR</sequence>
<reference evidence="2" key="1">
    <citation type="submission" date="2018-05" db="EMBL/GenBank/DDBJ databases">
        <title>Draft genome of Mucuna pruriens seed.</title>
        <authorList>
            <person name="Nnadi N.E."/>
            <person name="Vos R."/>
            <person name="Hasami M.H."/>
            <person name="Devisetty U.K."/>
            <person name="Aguiy J.C."/>
        </authorList>
    </citation>
    <scope>NUCLEOTIDE SEQUENCE [LARGE SCALE GENOMIC DNA]</scope>
    <source>
        <strain evidence="2">JCA_2017</strain>
    </source>
</reference>
<gene>
    <name evidence="2" type="ORF">CR513_59566</name>
</gene>
<feature type="non-terminal residue" evidence="2">
    <location>
        <position position="1"/>
    </location>
</feature>
<dbReference type="SUPFAM" id="SSF56672">
    <property type="entry name" value="DNA/RNA polymerases"/>
    <property type="match status" value="1"/>
</dbReference>
<evidence type="ECO:0000313" key="2">
    <source>
        <dbReference type="EMBL" id="RDX62134.1"/>
    </source>
</evidence>
<dbReference type="AlphaFoldDB" id="A0A371E7X5"/>
<dbReference type="Proteomes" id="UP000257109">
    <property type="component" value="Unassembled WGS sequence"/>
</dbReference>
<evidence type="ECO:0000259" key="1">
    <source>
        <dbReference type="Pfam" id="PF07727"/>
    </source>
</evidence>
<organism evidence="2 3">
    <name type="scientific">Mucuna pruriens</name>
    <name type="common">Velvet bean</name>
    <name type="synonym">Dolichos pruriens</name>
    <dbReference type="NCBI Taxonomy" id="157652"/>
    <lineage>
        <taxon>Eukaryota</taxon>
        <taxon>Viridiplantae</taxon>
        <taxon>Streptophyta</taxon>
        <taxon>Embryophyta</taxon>
        <taxon>Tracheophyta</taxon>
        <taxon>Spermatophyta</taxon>
        <taxon>Magnoliopsida</taxon>
        <taxon>eudicotyledons</taxon>
        <taxon>Gunneridae</taxon>
        <taxon>Pentapetalae</taxon>
        <taxon>rosids</taxon>
        <taxon>fabids</taxon>
        <taxon>Fabales</taxon>
        <taxon>Fabaceae</taxon>
        <taxon>Papilionoideae</taxon>
        <taxon>50 kb inversion clade</taxon>
        <taxon>NPAAA clade</taxon>
        <taxon>indigoferoid/millettioid clade</taxon>
        <taxon>Phaseoleae</taxon>
        <taxon>Mucuna</taxon>
    </lineage>
</organism>
<proteinExistence type="predicted"/>
<name>A0A371E7X5_MUCPR</name>
<dbReference type="EMBL" id="QJKJ01015661">
    <property type="protein sequence ID" value="RDX62134.1"/>
    <property type="molecule type" value="Genomic_DNA"/>
</dbReference>
<dbReference type="InterPro" id="IPR043502">
    <property type="entry name" value="DNA/RNA_pol_sf"/>
</dbReference>
<feature type="domain" description="Reverse transcriptase Ty1/copia-type" evidence="1">
    <location>
        <begin position="27"/>
        <end position="191"/>
    </location>
</feature>
<evidence type="ECO:0000313" key="3">
    <source>
        <dbReference type="Proteomes" id="UP000257109"/>
    </source>
</evidence>
<dbReference type="PANTHER" id="PTHR11439">
    <property type="entry name" value="GAG-POL-RELATED RETROTRANSPOSON"/>
    <property type="match status" value="1"/>
</dbReference>